<feature type="transmembrane region" description="Helical" evidence="2">
    <location>
        <begin position="97"/>
        <end position="114"/>
    </location>
</feature>
<feature type="region of interest" description="Disordered" evidence="1">
    <location>
        <begin position="122"/>
        <end position="141"/>
    </location>
</feature>
<keyword evidence="2" id="KW-0472">Membrane</keyword>
<dbReference type="Proteomes" id="UP001164706">
    <property type="component" value="Chromosome"/>
</dbReference>
<dbReference type="AlphaFoldDB" id="A0A9E8S8N3"/>
<reference evidence="3" key="1">
    <citation type="submission" date="2022-11" db="EMBL/GenBank/DDBJ databases">
        <title>Description of Microcella daejonensis nov. sp, isolated from riverside soil.</title>
        <authorList>
            <person name="Molina K.M."/>
            <person name="Kim S.B."/>
        </authorList>
    </citation>
    <scope>NUCLEOTIDE SEQUENCE</scope>
    <source>
        <strain evidence="3">MMS21-STM12</strain>
    </source>
</reference>
<sequence>MPEPRPIALLGRAGSTALAALGGAVLGLVGSFTHQSIPPLGIVMALATAATLLLGVRATTRGRLPTLAAALLLGGVVGWLAIPSPSGSVIIPGNAPGYAWILGLGIIALLVLAWPDVQRPHRAAPTSIETTPEEDKDRTAL</sequence>
<evidence type="ECO:0000256" key="2">
    <source>
        <dbReference type="SAM" id="Phobius"/>
    </source>
</evidence>
<name>A0A9E8S8N3_9MICO</name>
<organism evidence="3 4">
    <name type="scientific">Microcella daejeonensis</name>
    <dbReference type="NCBI Taxonomy" id="2994971"/>
    <lineage>
        <taxon>Bacteria</taxon>
        <taxon>Bacillati</taxon>
        <taxon>Actinomycetota</taxon>
        <taxon>Actinomycetes</taxon>
        <taxon>Micrococcales</taxon>
        <taxon>Microbacteriaceae</taxon>
        <taxon>Microcella</taxon>
    </lineage>
</organism>
<accession>A0A9E8S8N3</accession>
<dbReference type="KEGG" id="mdb:OVN18_01835"/>
<protein>
    <submittedName>
        <fullName evidence="3">DUF6113 family protein</fullName>
    </submittedName>
</protein>
<feature type="transmembrane region" description="Helical" evidence="2">
    <location>
        <begin position="7"/>
        <end position="30"/>
    </location>
</feature>
<evidence type="ECO:0000313" key="3">
    <source>
        <dbReference type="EMBL" id="WAB81785.1"/>
    </source>
</evidence>
<feature type="transmembrane region" description="Helical" evidence="2">
    <location>
        <begin position="68"/>
        <end position="91"/>
    </location>
</feature>
<keyword evidence="2" id="KW-1133">Transmembrane helix</keyword>
<dbReference type="EMBL" id="CP113089">
    <property type="protein sequence ID" value="WAB81785.1"/>
    <property type="molecule type" value="Genomic_DNA"/>
</dbReference>
<dbReference type="RefSeq" id="WP_267781572.1">
    <property type="nucleotide sequence ID" value="NZ_CP113089.1"/>
</dbReference>
<evidence type="ECO:0000313" key="4">
    <source>
        <dbReference type="Proteomes" id="UP001164706"/>
    </source>
</evidence>
<feature type="transmembrane region" description="Helical" evidence="2">
    <location>
        <begin position="36"/>
        <end position="56"/>
    </location>
</feature>
<evidence type="ECO:0000256" key="1">
    <source>
        <dbReference type="SAM" id="MobiDB-lite"/>
    </source>
</evidence>
<proteinExistence type="predicted"/>
<gene>
    <name evidence="3" type="ORF">OVN18_01835</name>
</gene>
<keyword evidence="4" id="KW-1185">Reference proteome</keyword>
<keyword evidence="2" id="KW-0812">Transmembrane</keyword>